<dbReference type="OrthoDB" id="10051892at2759"/>
<keyword evidence="1" id="KW-0812">Transmembrane</keyword>
<feature type="transmembrane region" description="Helical" evidence="1">
    <location>
        <begin position="7"/>
        <end position="27"/>
    </location>
</feature>
<keyword evidence="3" id="KW-1185">Reference proteome</keyword>
<dbReference type="AlphaFoldDB" id="A0A0D0BZD2"/>
<reference evidence="2 3" key="1">
    <citation type="submission" date="2014-04" db="EMBL/GenBank/DDBJ databases">
        <title>Evolutionary Origins and Diversification of the Mycorrhizal Mutualists.</title>
        <authorList>
            <consortium name="DOE Joint Genome Institute"/>
            <consortium name="Mycorrhizal Genomics Consortium"/>
            <person name="Kohler A."/>
            <person name="Kuo A."/>
            <person name="Nagy L.G."/>
            <person name="Floudas D."/>
            <person name="Copeland A."/>
            <person name="Barry K.W."/>
            <person name="Cichocki N."/>
            <person name="Veneault-Fourrey C."/>
            <person name="LaButti K."/>
            <person name="Lindquist E.A."/>
            <person name="Lipzen A."/>
            <person name="Lundell T."/>
            <person name="Morin E."/>
            <person name="Murat C."/>
            <person name="Riley R."/>
            <person name="Ohm R."/>
            <person name="Sun H."/>
            <person name="Tunlid A."/>
            <person name="Henrissat B."/>
            <person name="Grigoriev I.V."/>
            <person name="Hibbett D.S."/>
            <person name="Martin F."/>
        </authorList>
    </citation>
    <scope>NUCLEOTIDE SEQUENCE [LARGE SCALE GENOMIC DNA]</scope>
    <source>
        <strain evidence="2 3">FD-317 M1</strain>
    </source>
</reference>
<name>A0A0D0BZD2_9AGAR</name>
<evidence type="ECO:0000313" key="2">
    <source>
        <dbReference type="EMBL" id="KIK61246.1"/>
    </source>
</evidence>
<dbReference type="SUPFAM" id="SSF51905">
    <property type="entry name" value="FAD/NAD(P)-binding domain"/>
    <property type="match status" value="1"/>
</dbReference>
<protein>
    <submittedName>
        <fullName evidence="2">Uncharacterized protein</fullName>
    </submittedName>
</protein>
<dbReference type="HOGENOM" id="CLU_025587_1_0_1"/>
<dbReference type="InterPro" id="IPR036188">
    <property type="entry name" value="FAD/NAD-bd_sf"/>
</dbReference>
<dbReference type="Gene3D" id="3.50.50.60">
    <property type="entry name" value="FAD/NAD(P)-binding domain"/>
    <property type="match status" value="1"/>
</dbReference>
<dbReference type="Gene3D" id="3.30.9.100">
    <property type="match status" value="1"/>
</dbReference>
<sequence>MYFILDLVVFLCLVAISYGAFWISWFVTRRRLFKRITGIPEVQNLGDGRPRDERIKGTAVVCGGSIAGLLAARVCHDFFENVLIIEPEEWLSSEDATRRFSWEQSNKRTRIMQYYSLHGLQAFCYSGLLKLFPDLEEQCRYSGITVPPAEANVTLAGTYLRRPPIYDKDFPKTMEASRAGFETLIRRLVLGRGHYDDIKQIIGTVSGIVPSPDDRSRISKVLVRKDTSNSSTVLHEIDASLVVDCTGLSRAGFKWLSKAGYGTAETYPEGKRALTDLKISLDQKLHYCTLICDVPPSVLKALPLPSNTEENKRSNYAIIEDKPTEANGRRMFTIQRLDGPHVMLFVGQYTDASNVDYPSIAAVRSLLPHLITHTPIPEWVFRCVDMLEEAQVNVKYSHVRIPPTSYIRYHQGVNIPCNFVASGDSVMSVDPLFGQGSTKAMLGAILLHTALAKTGCSEKIPANFSEFYFKEHFYKMDRFWQATRSVAYGLPFTTPIPGEKLGVSGFTPWYSRKVRFLAIEDEDASIALWNSGMGFGTPVDIFHPLIFLKTLWKVVSDRMN</sequence>
<gene>
    <name evidence="2" type="ORF">GYMLUDRAFT_592525</name>
</gene>
<dbReference type="Proteomes" id="UP000053593">
    <property type="component" value="Unassembled WGS sequence"/>
</dbReference>
<organism evidence="2 3">
    <name type="scientific">Collybiopsis luxurians FD-317 M1</name>
    <dbReference type="NCBI Taxonomy" id="944289"/>
    <lineage>
        <taxon>Eukaryota</taxon>
        <taxon>Fungi</taxon>
        <taxon>Dikarya</taxon>
        <taxon>Basidiomycota</taxon>
        <taxon>Agaricomycotina</taxon>
        <taxon>Agaricomycetes</taxon>
        <taxon>Agaricomycetidae</taxon>
        <taxon>Agaricales</taxon>
        <taxon>Marasmiineae</taxon>
        <taxon>Omphalotaceae</taxon>
        <taxon>Collybiopsis</taxon>
        <taxon>Collybiopsis luxurians</taxon>
    </lineage>
</organism>
<proteinExistence type="predicted"/>
<dbReference type="EMBL" id="KN834772">
    <property type="protein sequence ID" value="KIK61246.1"/>
    <property type="molecule type" value="Genomic_DNA"/>
</dbReference>
<evidence type="ECO:0000313" key="3">
    <source>
        <dbReference type="Proteomes" id="UP000053593"/>
    </source>
</evidence>
<evidence type="ECO:0000256" key="1">
    <source>
        <dbReference type="SAM" id="Phobius"/>
    </source>
</evidence>
<keyword evidence="1" id="KW-0472">Membrane</keyword>
<keyword evidence="1" id="KW-1133">Transmembrane helix</keyword>
<accession>A0A0D0BZD2</accession>